<dbReference type="Gene3D" id="2.30.42.10">
    <property type="match status" value="2"/>
</dbReference>
<name>A0A834R258_SARSC</name>
<evidence type="ECO:0000256" key="1">
    <source>
        <dbReference type="ARBA" id="ARBA00022448"/>
    </source>
</evidence>
<feature type="compositionally biased region" description="Basic and acidic residues" evidence="4">
    <location>
        <begin position="463"/>
        <end position="476"/>
    </location>
</feature>
<dbReference type="EnsemblMetazoa" id="SSS_6721s_mrna">
    <property type="protein sequence ID" value="KAF7488927.1"/>
    <property type="gene ID" value="SSS_6721"/>
</dbReference>
<feature type="compositionally biased region" description="Polar residues" evidence="4">
    <location>
        <begin position="1384"/>
        <end position="1393"/>
    </location>
</feature>
<feature type="compositionally biased region" description="Low complexity" evidence="4">
    <location>
        <begin position="477"/>
        <end position="488"/>
    </location>
</feature>
<feature type="compositionally biased region" description="Polar residues" evidence="4">
    <location>
        <begin position="650"/>
        <end position="682"/>
    </location>
</feature>
<feature type="region of interest" description="Disordered" evidence="4">
    <location>
        <begin position="1384"/>
        <end position="1437"/>
    </location>
</feature>
<dbReference type="Pfam" id="PF00640">
    <property type="entry name" value="PID"/>
    <property type="match status" value="1"/>
</dbReference>
<protein>
    <submittedName>
        <fullName evidence="7">Protein lin-10</fullName>
    </submittedName>
</protein>
<dbReference type="CDD" id="cd06793">
    <property type="entry name" value="PDZ2_APBA1_3-like"/>
    <property type="match status" value="1"/>
</dbReference>
<dbReference type="Proteomes" id="UP000070412">
    <property type="component" value="Unassembled WGS sequence"/>
</dbReference>
<dbReference type="InterPro" id="IPR036034">
    <property type="entry name" value="PDZ_sf"/>
</dbReference>
<feature type="compositionally biased region" description="Basic and acidic residues" evidence="4">
    <location>
        <begin position="1418"/>
        <end position="1429"/>
    </location>
</feature>
<evidence type="ECO:0000259" key="6">
    <source>
        <dbReference type="PROSITE" id="PS50106"/>
    </source>
</evidence>
<reference evidence="7" key="2">
    <citation type="submission" date="2020-01" db="EMBL/GenBank/DDBJ databases">
        <authorList>
            <person name="Korhonen P.K.K."/>
            <person name="Guangxu M.G."/>
            <person name="Wang T.W."/>
            <person name="Stroehlein A.J.S."/>
            <person name="Young N.D."/>
            <person name="Ang C.-S.A."/>
            <person name="Fernando D.W.F."/>
            <person name="Lu H.L."/>
            <person name="Taylor S.T."/>
            <person name="Ehtesham M.E.M."/>
            <person name="Najaraj S.H.N."/>
            <person name="Harsha G.H.G."/>
            <person name="Madugundu A.M."/>
            <person name="Renuse S.R."/>
            <person name="Holt D.H."/>
            <person name="Pandey A.P."/>
            <person name="Papenfuss A.P."/>
            <person name="Gasser R.B.G."/>
            <person name="Fischer K.F."/>
        </authorList>
    </citation>
    <scope>NUCLEOTIDE SEQUENCE</scope>
    <source>
        <strain evidence="7">SSS_KF_BRIS2020</strain>
    </source>
</reference>
<dbReference type="Pfam" id="PF00595">
    <property type="entry name" value="PDZ"/>
    <property type="match status" value="2"/>
</dbReference>
<feature type="domain" description="PID" evidence="5">
    <location>
        <begin position="1469"/>
        <end position="1636"/>
    </location>
</feature>
<feature type="compositionally biased region" description="Low complexity" evidence="4">
    <location>
        <begin position="683"/>
        <end position="703"/>
    </location>
</feature>
<feature type="region of interest" description="Disordered" evidence="4">
    <location>
        <begin position="1238"/>
        <end position="1263"/>
    </location>
</feature>
<feature type="compositionally biased region" description="Polar residues" evidence="4">
    <location>
        <begin position="1027"/>
        <end position="1051"/>
    </location>
</feature>
<feature type="compositionally biased region" description="Polar residues" evidence="4">
    <location>
        <begin position="418"/>
        <end position="431"/>
    </location>
</feature>
<keyword evidence="3" id="KW-0677">Repeat</keyword>
<dbReference type="PROSITE" id="PS50106">
    <property type="entry name" value="PDZ"/>
    <property type="match status" value="2"/>
</dbReference>
<feature type="region of interest" description="Disordered" evidence="4">
    <location>
        <begin position="450"/>
        <end position="488"/>
    </location>
</feature>
<dbReference type="GO" id="GO:0007268">
    <property type="term" value="P:chemical synaptic transmission"/>
    <property type="evidence" value="ECO:0007669"/>
    <property type="project" value="TreeGrafter"/>
</dbReference>
<evidence type="ECO:0000313" key="8">
    <source>
        <dbReference type="EnsemblMetazoa" id="KAF7488927.1"/>
    </source>
</evidence>
<dbReference type="InterPro" id="IPR051230">
    <property type="entry name" value="APP-Binding"/>
</dbReference>
<dbReference type="Gene3D" id="2.30.29.30">
    <property type="entry name" value="Pleckstrin-homology domain (PH domain)/Phosphotyrosine-binding domain (PTB)"/>
    <property type="match status" value="1"/>
</dbReference>
<dbReference type="GO" id="GO:0005886">
    <property type="term" value="C:plasma membrane"/>
    <property type="evidence" value="ECO:0007669"/>
    <property type="project" value="TreeGrafter"/>
</dbReference>
<feature type="region of interest" description="Disordered" evidence="4">
    <location>
        <begin position="808"/>
        <end position="834"/>
    </location>
</feature>
<gene>
    <name evidence="7" type="ORF">SSS_6721</name>
</gene>
<reference evidence="9" key="1">
    <citation type="journal article" date="2020" name="PLoS Negl. Trop. Dis.">
        <title>High-quality nuclear genome for Sarcoptes scabiei-A critical resource for a neglected parasite.</title>
        <authorList>
            <person name="Korhonen P.K."/>
            <person name="Gasser R.B."/>
            <person name="Ma G."/>
            <person name="Wang T."/>
            <person name="Stroehlein A.J."/>
            <person name="Young N.D."/>
            <person name="Ang C.S."/>
            <person name="Fernando D.D."/>
            <person name="Lu H.C."/>
            <person name="Taylor S."/>
            <person name="Reynolds S.L."/>
            <person name="Mofiz E."/>
            <person name="Najaraj S.H."/>
            <person name="Gowda H."/>
            <person name="Madugundu A."/>
            <person name="Renuse S."/>
            <person name="Holt D."/>
            <person name="Pandey A."/>
            <person name="Papenfuss A.T."/>
            <person name="Fischer K."/>
        </authorList>
    </citation>
    <scope>NUCLEOTIDE SEQUENCE [LARGE SCALE GENOMIC DNA]</scope>
</reference>
<dbReference type="FunFam" id="2.30.29.30:FF:000207">
    <property type="entry name" value="Protein CBR-LIN-10, isoform a"/>
    <property type="match status" value="1"/>
</dbReference>
<dbReference type="SUPFAM" id="SSF50156">
    <property type="entry name" value="PDZ domain-like"/>
    <property type="match status" value="2"/>
</dbReference>
<dbReference type="InterPro" id="IPR006020">
    <property type="entry name" value="PTB/PI_dom"/>
</dbReference>
<evidence type="ECO:0000256" key="2">
    <source>
        <dbReference type="ARBA" id="ARBA00022553"/>
    </source>
</evidence>
<dbReference type="GO" id="GO:0043197">
    <property type="term" value="C:dendritic spine"/>
    <property type="evidence" value="ECO:0007669"/>
    <property type="project" value="TreeGrafter"/>
</dbReference>
<evidence type="ECO:0000259" key="5">
    <source>
        <dbReference type="PROSITE" id="PS01179"/>
    </source>
</evidence>
<feature type="compositionally biased region" description="Polar residues" evidence="4">
    <location>
        <begin position="1333"/>
        <end position="1357"/>
    </location>
</feature>
<dbReference type="OrthoDB" id="5987010at2759"/>
<dbReference type="FunFam" id="2.30.42.10:FF:000007">
    <property type="entry name" value="Amyloid beta A4 protein-binding family A member"/>
    <property type="match status" value="1"/>
</dbReference>
<evidence type="ECO:0000256" key="4">
    <source>
        <dbReference type="SAM" id="MobiDB-lite"/>
    </source>
</evidence>
<feature type="compositionally biased region" description="Polar residues" evidence="4">
    <location>
        <begin position="1250"/>
        <end position="1263"/>
    </location>
</feature>
<dbReference type="InterPro" id="IPR011993">
    <property type="entry name" value="PH-like_dom_sf"/>
</dbReference>
<feature type="region of interest" description="Disordered" evidence="4">
    <location>
        <begin position="960"/>
        <end position="1010"/>
    </location>
</feature>
<feature type="region of interest" description="Disordered" evidence="4">
    <location>
        <begin position="396"/>
        <end position="432"/>
    </location>
</feature>
<keyword evidence="1" id="KW-0813">Transport</keyword>
<reference evidence="8" key="3">
    <citation type="submission" date="2022-06" db="UniProtKB">
        <authorList>
            <consortium name="EnsemblMetazoa"/>
        </authorList>
    </citation>
    <scope>IDENTIFICATION</scope>
</reference>
<proteinExistence type="predicted"/>
<dbReference type="FunFam" id="2.30.42.10:FF:000017">
    <property type="entry name" value="Amyloid beta A4 protein-binding family A member 1"/>
    <property type="match status" value="1"/>
</dbReference>
<dbReference type="PANTHER" id="PTHR12345:SF16">
    <property type="entry name" value="X11L, ISOFORM F-RELATED"/>
    <property type="match status" value="1"/>
</dbReference>
<feature type="compositionally biased region" description="Acidic residues" evidence="4">
    <location>
        <begin position="994"/>
        <end position="1010"/>
    </location>
</feature>
<dbReference type="CDD" id="cd01208">
    <property type="entry name" value="PTB_X11"/>
    <property type="match status" value="1"/>
</dbReference>
<feature type="region of interest" description="Disordered" evidence="4">
    <location>
        <begin position="1300"/>
        <end position="1357"/>
    </location>
</feature>
<dbReference type="PROSITE" id="PS01179">
    <property type="entry name" value="PID"/>
    <property type="match status" value="1"/>
</dbReference>
<dbReference type="SMART" id="SM00462">
    <property type="entry name" value="PTB"/>
    <property type="match status" value="1"/>
</dbReference>
<feature type="compositionally biased region" description="Polar residues" evidence="4">
    <location>
        <begin position="1300"/>
        <end position="1310"/>
    </location>
</feature>
<sequence length="1830" mass="207001">MQHQSSNFKKNHGTSIINNEKIKEIDFHQSQSCHSFKNPPLNNNDRNSKSIANINDDLIENAELIEKLFPKCRPKTKASSTVNVSKNKNDNSRLSSIEQHQLDDSYCEIIKDSYVSKSIDLASKNNETKVQSSRIWKFMNISPSSSPPLSSPLERNVKENDLDDHIKCLKIESKNRSEWDNRPMSNKPKFEVKNCSESFNRRIVEGGYGRKSTRDRQSKSDFHSFNASYRLDNLLKDCNQQTNPNLPEIQANFKDENFGISDDYDLNEDDDVLLDRINIGLKRNDPSKDVFLKSNDTNNLSTSVKANYSINGLINLERREKTKESNDYRFENGSIEIISRNHLAIAGGKEIFSSSRSARSKKKYNQQLKESAKNKTIAVKNYVDVVEHLDFTREPDCYESNQPESIDGSDSFDHIGTCQESENKLSQNELSTTREWDTYIENVSDKTDICKNPITSISDSNDLEIKQKKPRARENVDQNNDNNSNSIMNSASIEASNTQSESLTDRNRINKNSLTKLLTKQDGSISMETGNYKNDDFESKANKDENADSICEKFAIDLKNKLNIVSLNSETSNQSLNVKQNVDADCNDDYEIKNEIEISSIESDNDTDLCRYRSSFESSEPIARLIGSVPIAQYEESPKRYGPKPGYPQRITSSNDYSLQNSVMKSQICSSENRSPNSYASISGSFSSTDVQSSSSCPSSNHRNANQDFLEKSELYINDETEHYDPEIETQMNTDERARSIIATSVENLSPKINDGIGMSTRSLPEQLEINDLKRNVEIISAIDMKNIKCNQNHSRCRNFYNEFKSRKSTSDFDSKKSNVITSPNSESKEFKSNHRISLKTNKLDHQKERQILNRKNSSRYSADDCYPRSSCDSMTDIERRRDSNSFVDNHRREKDYATDLIHDHDSKLNIDEMRVRNGVNKNFNDEVSNEENHRYNHVSPELMNGCSFGNHRQSCSRKKKISDYEHKSKSTPLNTMPVLEDGLSSGSPSSDEMCFDDSDENNAETDEQFEDFRDSNTEDYMYQFRNKFNPNGSNSQRTQSENSRQNNNEIADSPDSNDDPYEKTTDHALNDRGIVQSFGSTRDKIEKRTLIKTSSQNYSEMNKDLSIKSLERSKHQELISDDRESGCFEYSSSSSSNYYHSQQFQSLNNPNSEENLKISSSSFKQNNKRKYLDMQNHPYFASQSESDSISLRNKYCPPLNNLHTASHTTQESRSNISHQFNDNSLMKCPTEANDSRLNQKLVNPPSMLPLNSSATESIGASPSQYLSSQNSFHHYFHQHSSTHPSVPFHPNYPTISNSPTLMFPNSSDSLPIPNGTSSSSASSASSASSSSNHQSVPLSSHLNKSTQMNSSSGELQNQEIQTASNLSKINNSNENSNFSNISQAVSEQNSGRNIRHPHDEECDTDQETDRLLGSQRANERPFYDDKSKRSSTSRDGNCLEKSLWKEFCILFTRNHFLFSLNNPVLIEGVLFRARYLGSTQLICDGQPTKATRMMQAEEAVSRIKAPEGESQPSTEVDLFISTEKIMVLNTDLKEIMMDHALRTISYIADIGDLLVLMARRRSQIDDTNDSNVKRIPKMICHVFESEEAQYIAQSIGQAFQVAYMEFLKANGIKDSSFLKEMDYQEVLNSQEIFGDELEMFSKRDKQKEVIVPKHKGEILGIVIVESGWGSMLPTVVIANLAQNSPSARCGQLNIGDQIIAINGISLVGLPLSTCQNYVKNTKNQTAVKFTIVPCPPVVEVKIKRPDTKYQLGFSVQNGVICSLLRGGIAERGGVRVGHRIIEINGQSVVAVPHDRIVNLLATSVGEIHMKTMPTSMFRLLTGQESPSYL</sequence>
<keyword evidence="9" id="KW-1185">Reference proteome</keyword>
<dbReference type="PANTHER" id="PTHR12345">
    <property type="entry name" value="SYNTENIN RELATED"/>
    <property type="match status" value="1"/>
</dbReference>
<feature type="compositionally biased region" description="Basic and acidic residues" evidence="4">
    <location>
        <begin position="808"/>
        <end position="817"/>
    </location>
</feature>
<feature type="domain" description="PDZ" evidence="6">
    <location>
        <begin position="1649"/>
        <end position="1734"/>
    </location>
</feature>
<dbReference type="SMART" id="SM00228">
    <property type="entry name" value="PDZ"/>
    <property type="match status" value="2"/>
</dbReference>
<evidence type="ECO:0000313" key="9">
    <source>
        <dbReference type="Proteomes" id="UP000070412"/>
    </source>
</evidence>
<feature type="region of interest" description="Disordered" evidence="4">
    <location>
        <begin position="636"/>
        <end position="710"/>
    </location>
</feature>
<evidence type="ECO:0000256" key="3">
    <source>
        <dbReference type="ARBA" id="ARBA00022737"/>
    </source>
</evidence>
<dbReference type="EMBL" id="WVUK01000065">
    <property type="protein sequence ID" value="KAF7488927.1"/>
    <property type="molecule type" value="Genomic_DNA"/>
</dbReference>
<feature type="compositionally biased region" description="Basic and acidic residues" evidence="4">
    <location>
        <begin position="1061"/>
        <end position="1071"/>
    </location>
</feature>
<accession>A0A834R258</accession>
<dbReference type="InterPro" id="IPR001478">
    <property type="entry name" value="PDZ"/>
</dbReference>
<dbReference type="CDD" id="cd06720">
    <property type="entry name" value="PDZ1_APBA1_3-like"/>
    <property type="match status" value="1"/>
</dbReference>
<dbReference type="SUPFAM" id="SSF50729">
    <property type="entry name" value="PH domain-like"/>
    <property type="match status" value="1"/>
</dbReference>
<feature type="region of interest" description="Disordered" evidence="4">
    <location>
        <begin position="1026"/>
        <end position="1075"/>
    </location>
</feature>
<organism evidence="7">
    <name type="scientific">Sarcoptes scabiei</name>
    <name type="common">Itch mite</name>
    <name type="synonym">Acarus scabiei</name>
    <dbReference type="NCBI Taxonomy" id="52283"/>
    <lineage>
        <taxon>Eukaryota</taxon>
        <taxon>Metazoa</taxon>
        <taxon>Ecdysozoa</taxon>
        <taxon>Arthropoda</taxon>
        <taxon>Chelicerata</taxon>
        <taxon>Arachnida</taxon>
        <taxon>Acari</taxon>
        <taxon>Acariformes</taxon>
        <taxon>Sarcoptiformes</taxon>
        <taxon>Astigmata</taxon>
        <taxon>Psoroptidia</taxon>
        <taxon>Sarcoptoidea</taxon>
        <taxon>Sarcoptidae</taxon>
        <taxon>Sarcoptinae</taxon>
        <taxon>Sarcoptes</taxon>
    </lineage>
</organism>
<dbReference type="GO" id="GO:0005737">
    <property type="term" value="C:cytoplasm"/>
    <property type="evidence" value="ECO:0007669"/>
    <property type="project" value="TreeGrafter"/>
</dbReference>
<keyword evidence="2" id="KW-0597">Phosphoprotein</keyword>
<feature type="domain" description="PDZ" evidence="6">
    <location>
        <begin position="1740"/>
        <end position="1816"/>
    </location>
</feature>
<feature type="compositionally biased region" description="Low complexity" evidence="4">
    <location>
        <begin position="1318"/>
        <end position="1332"/>
    </location>
</feature>
<evidence type="ECO:0000313" key="7">
    <source>
        <dbReference type="EMBL" id="KAF7488927.1"/>
    </source>
</evidence>